<protein>
    <submittedName>
        <fullName evidence="1">Uncharacterized protein</fullName>
    </submittedName>
</protein>
<dbReference type="EMBL" id="CM009754">
    <property type="protein sequence ID" value="PUZ51181.1"/>
    <property type="molecule type" value="Genomic_DNA"/>
</dbReference>
<dbReference type="Proteomes" id="UP000244336">
    <property type="component" value="Chromosome 6"/>
</dbReference>
<proteinExistence type="predicted"/>
<gene>
    <name evidence="1" type="ORF">GQ55_6G159200</name>
</gene>
<dbReference type="AlphaFoldDB" id="A0A2T7D6G5"/>
<accession>A0A2T7D6G5</accession>
<sequence length="50" mass="5932">MAPDAWTWLKQVYNVAMYIHTNHVSNWRERYSLPHCCLLSVTLPAVVFRL</sequence>
<evidence type="ECO:0000313" key="1">
    <source>
        <dbReference type="EMBL" id="PUZ51181.1"/>
    </source>
</evidence>
<name>A0A2T7D6G5_9POAL</name>
<reference evidence="1 2" key="1">
    <citation type="submission" date="2018-04" db="EMBL/GenBank/DDBJ databases">
        <title>WGS assembly of Panicum hallii var. hallii HAL2.</title>
        <authorList>
            <person name="Lovell J."/>
            <person name="Jenkins J."/>
            <person name="Lowry D."/>
            <person name="Mamidi S."/>
            <person name="Sreedasyam A."/>
            <person name="Weng X."/>
            <person name="Barry K."/>
            <person name="Bonette J."/>
            <person name="Campitelli B."/>
            <person name="Daum C."/>
            <person name="Gordon S."/>
            <person name="Gould B."/>
            <person name="Lipzen A."/>
            <person name="MacQueen A."/>
            <person name="Palacio-Mejia J."/>
            <person name="Plott C."/>
            <person name="Shakirov E."/>
            <person name="Shu S."/>
            <person name="Yoshinaga Y."/>
            <person name="Zane M."/>
            <person name="Rokhsar D."/>
            <person name="Grimwood J."/>
            <person name="Schmutz J."/>
            <person name="Juenger T."/>
        </authorList>
    </citation>
    <scope>NUCLEOTIDE SEQUENCE [LARGE SCALE GENOMIC DNA]</scope>
    <source>
        <strain evidence="2">cv. HAL2</strain>
    </source>
</reference>
<keyword evidence="2" id="KW-1185">Reference proteome</keyword>
<dbReference type="Gramene" id="PUZ51181">
    <property type="protein sequence ID" value="PUZ51181"/>
    <property type="gene ID" value="GQ55_6G159200"/>
</dbReference>
<organism evidence="1 2">
    <name type="scientific">Panicum hallii var. hallii</name>
    <dbReference type="NCBI Taxonomy" id="1504633"/>
    <lineage>
        <taxon>Eukaryota</taxon>
        <taxon>Viridiplantae</taxon>
        <taxon>Streptophyta</taxon>
        <taxon>Embryophyta</taxon>
        <taxon>Tracheophyta</taxon>
        <taxon>Spermatophyta</taxon>
        <taxon>Magnoliopsida</taxon>
        <taxon>Liliopsida</taxon>
        <taxon>Poales</taxon>
        <taxon>Poaceae</taxon>
        <taxon>PACMAD clade</taxon>
        <taxon>Panicoideae</taxon>
        <taxon>Panicodae</taxon>
        <taxon>Paniceae</taxon>
        <taxon>Panicinae</taxon>
        <taxon>Panicum</taxon>
        <taxon>Panicum sect. Panicum</taxon>
    </lineage>
</organism>
<evidence type="ECO:0000313" key="2">
    <source>
        <dbReference type="Proteomes" id="UP000244336"/>
    </source>
</evidence>